<dbReference type="Proteomes" id="UP001211065">
    <property type="component" value="Unassembled WGS sequence"/>
</dbReference>
<name>A0AAD5U0E6_9FUNG</name>
<keyword evidence="2" id="KW-1185">Reference proteome</keyword>
<evidence type="ECO:0000313" key="1">
    <source>
        <dbReference type="EMBL" id="KAJ3220465.1"/>
    </source>
</evidence>
<evidence type="ECO:0000313" key="2">
    <source>
        <dbReference type="Proteomes" id="UP001211065"/>
    </source>
</evidence>
<gene>
    <name evidence="1" type="ORF">HK099_004342</name>
</gene>
<reference evidence="1" key="1">
    <citation type="submission" date="2020-05" db="EMBL/GenBank/DDBJ databases">
        <title>Phylogenomic resolution of chytrid fungi.</title>
        <authorList>
            <person name="Stajich J.E."/>
            <person name="Amses K."/>
            <person name="Simmons R."/>
            <person name="Seto K."/>
            <person name="Myers J."/>
            <person name="Bonds A."/>
            <person name="Quandt C.A."/>
            <person name="Barry K."/>
            <person name="Liu P."/>
            <person name="Grigoriev I."/>
            <person name="Longcore J.E."/>
            <person name="James T.Y."/>
        </authorList>
    </citation>
    <scope>NUCLEOTIDE SEQUENCE</scope>
    <source>
        <strain evidence="1">JEL0476</strain>
    </source>
</reference>
<dbReference type="EMBL" id="JADGJW010000300">
    <property type="protein sequence ID" value="KAJ3220465.1"/>
    <property type="molecule type" value="Genomic_DNA"/>
</dbReference>
<accession>A0AAD5U0E6</accession>
<protein>
    <submittedName>
        <fullName evidence="1">Uncharacterized protein</fullName>
    </submittedName>
</protein>
<comment type="caution">
    <text evidence="1">The sequence shown here is derived from an EMBL/GenBank/DDBJ whole genome shotgun (WGS) entry which is preliminary data.</text>
</comment>
<organism evidence="1 2">
    <name type="scientific">Clydaea vesicula</name>
    <dbReference type="NCBI Taxonomy" id="447962"/>
    <lineage>
        <taxon>Eukaryota</taxon>
        <taxon>Fungi</taxon>
        <taxon>Fungi incertae sedis</taxon>
        <taxon>Chytridiomycota</taxon>
        <taxon>Chytridiomycota incertae sedis</taxon>
        <taxon>Chytridiomycetes</taxon>
        <taxon>Lobulomycetales</taxon>
        <taxon>Lobulomycetaceae</taxon>
        <taxon>Clydaea</taxon>
    </lineage>
</organism>
<proteinExistence type="predicted"/>
<sequence length="189" mass="22426">MEKQSLDAYNLYKLSIMHWVVATENRRVWSKGEFMECVQRIKGYDVLFLDCLTQWAAGRKYFKRNGVDPEEMENEFLYCEDCYWKRKESSALNKELNYAKKSQKLMEFKEAKIAKLRENVFLDIAKTCTSEEIQLLVPQTLNSPILKNFCCYSIQVELREEENIGQREKIVLLTMISHNPYSYNKTVTQ</sequence>
<dbReference type="AlphaFoldDB" id="A0AAD5U0E6"/>